<organism evidence="1 2">
    <name type="scientific">Ferrovum myxofaciens</name>
    <dbReference type="NCBI Taxonomy" id="416213"/>
    <lineage>
        <taxon>Bacteria</taxon>
        <taxon>Pseudomonadati</taxon>
        <taxon>Pseudomonadota</taxon>
        <taxon>Betaproteobacteria</taxon>
        <taxon>Ferrovales</taxon>
        <taxon>Ferrovaceae</taxon>
        <taxon>Ferrovum</taxon>
    </lineage>
</organism>
<name>A0A149VWT9_9PROT</name>
<gene>
    <name evidence="1" type="ORF">FEMY_17850</name>
</gene>
<proteinExistence type="predicted"/>
<evidence type="ECO:0000313" key="1">
    <source>
        <dbReference type="EMBL" id="KXW57701.1"/>
    </source>
</evidence>
<evidence type="ECO:0000313" key="2">
    <source>
        <dbReference type="Proteomes" id="UP000075653"/>
    </source>
</evidence>
<dbReference type="EMBL" id="LRRD01000042">
    <property type="protein sequence ID" value="KXW57701.1"/>
    <property type="molecule type" value="Genomic_DNA"/>
</dbReference>
<dbReference type="AlphaFoldDB" id="A0A149VWT9"/>
<reference evidence="1 2" key="1">
    <citation type="submission" date="2016-01" db="EMBL/GenBank/DDBJ databases">
        <title>Genome sequence of the acidophilic iron oxidising Ferrovum strain Z-31.</title>
        <authorList>
            <person name="Poehlein A."/>
            <person name="Ullrich S.R."/>
            <person name="Schloemann M."/>
            <person name="Muehling M."/>
            <person name="Daniel R."/>
        </authorList>
    </citation>
    <scope>NUCLEOTIDE SEQUENCE [LARGE SCALE GENOMIC DNA]</scope>
    <source>
        <strain evidence="1 2">Z-31</strain>
    </source>
</reference>
<sequence length="58" mass="6468">MNRIKFHDLQQFLSQGFLDLASFRVLCHRGPPLSQNLKTSLGQGGSRGRTPLPYLVLG</sequence>
<dbReference type="Proteomes" id="UP000075653">
    <property type="component" value="Unassembled WGS sequence"/>
</dbReference>
<comment type="caution">
    <text evidence="1">The sequence shown here is derived from an EMBL/GenBank/DDBJ whole genome shotgun (WGS) entry which is preliminary data.</text>
</comment>
<keyword evidence="2" id="KW-1185">Reference proteome</keyword>
<accession>A0A149VWT9</accession>
<protein>
    <submittedName>
        <fullName evidence="1">Uncharacterized protein</fullName>
    </submittedName>
</protein>